<protein>
    <submittedName>
        <fullName evidence="1">Uncharacterized protein</fullName>
    </submittedName>
</protein>
<accession>A0A5J9V3R5</accession>
<dbReference type="EMBL" id="RWGY01000011">
    <property type="protein sequence ID" value="TVU30603.1"/>
    <property type="molecule type" value="Genomic_DNA"/>
</dbReference>
<dbReference type="Proteomes" id="UP000324897">
    <property type="component" value="Chromosome 1"/>
</dbReference>
<evidence type="ECO:0000313" key="2">
    <source>
        <dbReference type="Proteomes" id="UP000324897"/>
    </source>
</evidence>
<gene>
    <name evidence="1" type="ORF">EJB05_22233</name>
</gene>
<dbReference type="AlphaFoldDB" id="A0A5J9V3R5"/>
<proteinExistence type="predicted"/>
<evidence type="ECO:0000313" key="1">
    <source>
        <dbReference type="EMBL" id="TVU30603.1"/>
    </source>
</evidence>
<sequence length="105" mass="12078">MAFRQSCLHLPLHPWWTATPLCDAPRLQEFMPNTHHAGTTLLMYSVWPPVEVTVKESALPWSGERHCHLAPQFRIMGIQPVLVPFTDMDWMEPLPATLVMSTSWK</sequence>
<comment type="caution">
    <text evidence="1">The sequence shown here is derived from an EMBL/GenBank/DDBJ whole genome shotgun (WGS) entry which is preliminary data.</text>
</comment>
<feature type="non-terminal residue" evidence="1">
    <location>
        <position position="1"/>
    </location>
</feature>
<reference evidence="1 2" key="1">
    <citation type="journal article" date="2019" name="Sci. Rep.">
        <title>A high-quality genome of Eragrostis curvula grass provides insights into Poaceae evolution and supports new strategies to enhance forage quality.</title>
        <authorList>
            <person name="Carballo J."/>
            <person name="Santos B.A.C.M."/>
            <person name="Zappacosta D."/>
            <person name="Garbus I."/>
            <person name="Selva J.P."/>
            <person name="Gallo C.A."/>
            <person name="Diaz A."/>
            <person name="Albertini E."/>
            <person name="Caccamo M."/>
            <person name="Echenique V."/>
        </authorList>
    </citation>
    <scope>NUCLEOTIDE SEQUENCE [LARGE SCALE GENOMIC DNA]</scope>
    <source>
        <strain evidence="2">cv. Victoria</strain>
        <tissue evidence="1">Leaf</tissue>
    </source>
</reference>
<organism evidence="1 2">
    <name type="scientific">Eragrostis curvula</name>
    <name type="common">weeping love grass</name>
    <dbReference type="NCBI Taxonomy" id="38414"/>
    <lineage>
        <taxon>Eukaryota</taxon>
        <taxon>Viridiplantae</taxon>
        <taxon>Streptophyta</taxon>
        <taxon>Embryophyta</taxon>
        <taxon>Tracheophyta</taxon>
        <taxon>Spermatophyta</taxon>
        <taxon>Magnoliopsida</taxon>
        <taxon>Liliopsida</taxon>
        <taxon>Poales</taxon>
        <taxon>Poaceae</taxon>
        <taxon>PACMAD clade</taxon>
        <taxon>Chloridoideae</taxon>
        <taxon>Eragrostideae</taxon>
        <taxon>Eragrostidinae</taxon>
        <taxon>Eragrostis</taxon>
    </lineage>
</organism>
<dbReference type="Gramene" id="TVU30603">
    <property type="protein sequence ID" value="TVU30603"/>
    <property type="gene ID" value="EJB05_22233"/>
</dbReference>
<keyword evidence="2" id="KW-1185">Reference proteome</keyword>
<name>A0A5J9V3R5_9POAL</name>
<dbReference type="OrthoDB" id="1463802at2759"/>